<gene>
    <name evidence="2" type="ORF">STRIP9103_06702</name>
</gene>
<evidence type="ECO:0000313" key="3">
    <source>
        <dbReference type="Proteomes" id="UP000010411"/>
    </source>
</evidence>
<name>L1KIK6_9ACTN</name>
<feature type="compositionally biased region" description="Polar residues" evidence="1">
    <location>
        <begin position="14"/>
        <end position="28"/>
    </location>
</feature>
<sequence>MGTATADPPGEPTTMRTTPQMDATSLTTADAPDFLSPIRRRLRGGGQVAGKAGGLGDVPA</sequence>
<dbReference type="Proteomes" id="UP000010411">
    <property type="component" value="Unassembled WGS sequence"/>
</dbReference>
<dbReference type="AlphaFoldDB" id="L1KIK6"/>
<evidence type="ECO:0000256" key="1">
    <source>
        <dbReference type="SAM" id="MobiDB-lite"/>
    </source>
</evidence>
<proteinExistence type="predicted"/>
<keyword evidence="3" id="KW-1185">Reference proteome</keyword>
<protein>
    <submittedName>
        <fullName evidence="2">Uncharacterized protein</fullName>
    </submittedName>
</protein>
<reference evidence="2 3" key="1">
    <citation type="submission" date="2012-11" db="EMBL/GenBank/DDBJ databases">
        <authorList>
            <person name="Huguet-Tapia J.C."/>
            <person name="Durkin A.S."/>
            <person name="Pettis G.S."/>
            <person name="Badger J.H."/>
        </authorList>
    </citation>
    <scope>NUCLEOTIDE SEQUENCE [LARGE SCALE GENOMIC DNA]</scope>
    <source>
        <strain evidence="2 3">91-03</strain>
    </source>
</reference>
<evidence type="ECO:0000313" key="2">
    <source>
        <dbReference type="EMBL" id="EKX60412.1"/>
    </source>
</evidence>
<comment type="caution">
    <text evidence="2">The sequence shown here is derived from an EMBL/GenBank/DDBJ whole genome shotgun (WGS) entry which is preliminary data.</text>
</comment>
<accession>L1KIK6</accession>
<feature type="region of interest" description="Disordered" evidence="1">
    <location>
        <begin position="1"/>
        <end position="34"/>
    </location>
</feature>
<organism evidence="2 3">
    <name type="scientific">Streptomyces ipomoeae 91-03</name>
    <dbReference type="NCBI Taxonomy" id="698759"/>
    <lineage>
        <taxon>Bacteria</taxon>
        <taxon>Bacillati</taxon>
        <taxon>Actinomycetota</taxon>
        <taxon>Actinomycetes</taxon>
        <taxon>Kitasatosporales</taxon>
        <taxon>Streptomycetaceae</taxon>
        <taxon>Streptomyces</taxon>
    </lineage>
</organism>
<dbReference type="EMBL" id="AEJC01000652">
    <property type="protein sequence ID" value="EKX60412.1"/>
    <property type="molecule type" value="Genomic_DNA"/>
</dbReference>